<dbReference type="InterPro" id="IPR050208">
    <property type="entry name" value="MHC_class-I_related"/>
</dbReference>
<evidence type="ECO:0000313" key="4">
    <source>
        <dbReference type="Ensembl" id="ENSCMIP00000005770.1"/>
    </source>
</evidence>
<dbReference type="PANTHER" id="PTHR16675">
    <property type="entry name" value="MHC CLASS I-RELATED"/>
    <property type="match status" value="1"/>
</dbReference>
<keyword evidence="1" id="KW-0325">Glycoprotein</keyword>
<dbReference type="Proteomes" id="UP000314986">
    <property type="component" value="Unassembled WGS sequence"/>
</dbReference>
<reference evidence="5" key="1">
    <citation type="journal article" date="2006" name="Science">
        <title>Ancient noncoding elements conserved in the human genome.</title>
        <authorList>
            <person name="Venkatesh B."/>
            <person name="Kirkness E.F."/>
            <person name="Loh Y.H."/>
            <person name="Halpern A.L."/>
            <person name="Lee A.P."/>
            <person name="Johnson J."/>
            <person name="Dandona N."/>
            <person name="Viswanathan L.D."/>
            <person name="Tay A."/>
            <person name="Venter J.C."/>
            <person name="Strausberg R.L."/>
            <person name="Brenner S."/>
        </authorList>
    </citation>
    <scope>NUCLEOTIDE SEQUENCE [LARGE SCALE GENOMIC DNA]</scope>
</reference>
<name>A0A4W3GRX6_CALMI</name>
<feature type="domain" description="MHC class I-like antigen recognition-like" evidence="3">
    <location>
        <begin position="88"/>
        <end position="177"/>
    </location>
</feature>
<evidence type="ECO:0000256" key="2">
    <source>
        <dbReference type="RuleBase" id="RU004439"/>
    </source>
</evidence>
<reference evidence="4" key="5">
    <citation type="submission" date="2025-09" db="UniProtKB">
        <authorList>
            <consortium name="Ensembl"/>
        </authorList>
    </citation>
    <scope>IDENTIFICATION</scope>
</reference>
<comment type="similarity">
    <text evidence="2">Belongs to the MHC class I family.</text>
</comment>
<dbReference type="GO" id="GO:0005615">
    <property type="term" value="C:extracellular space"/>
    <property type="evidence" value="ECO:0007669"/>
    <property type="project" value="TreeGrafter"/>
</dbReference>
<evidence type="ECO:0000256" key="1">
    <source>
        <dbReference type="ARBA" id="ARBA00023180"/>
    </source>
</evidence>
<dbReference type="OMA" id="EREACPR"/>
<dbReference type="Pfam" id="PF00129">
    <property type="entry name" value="MHC_I"/>
    <property type="match status" value="1"/>
</dbReference>
<sequence length="187" mass="21875">MYNQCVCLCRTEPQVLRLLQLWVSADGELPEYSRATMLDDVEVYHYDSNSQTIVSRIPGVQTAVTEQHFLVHVEVVKCVRQSVMDRHTLRAHYVQVLSGCEVREDGPTDGHFTVAFDGEDFLSFDKNDLRWISAVPEAQTLKQKLDNDRDLNQYWKQVLENDCPTRMEEYYQYSKSTFQRQSDQLQE</sequence>
<dbReference type="AlphaFoldDB" id="A0A4W3GRX6"/>
<reference evidence="5" key="2">
    <citation type="journal article" date="2007" name="PLoS Biol.">
        <title>Survey sequencing and comparative analysis of the elephant shark (Callorhinchus milii) genome.</title>
        <authorList>
            <person name="Venkatesh B."/>
            <person name="Kirkness E.F."/>
            <person name="Loh Y.H."/>
            <person name="Halpern A.L."/>
            <person name="Lee A.P."/>
            <person name="Johnson J."/>
            <person name="Dandona N."/>
            <person name="Viswanathan L.D."/>
            <person name="Tay A."/>
            <person name="Venter J.C."/>
            <person name="Strausberg R.L."/>
            <person name="Brenner S."/>
        </authorList>
    </citation>
    <scope>NUCLEOTIDE SEQUENCE [LARGE SCALE GENOMIC DNA]</scope>
</reference>
<dbReference type="SUPFAM" id="SSF54452">
    <property type="entry name" value="MHC antigen-recognition domain"/>
    <property type="match status" value="1"/>
</dbReference>
<dbReference type="InterPro" id="IPR001039">
    <property type="entry name" value="MHC_I_a_a1/a2"/>
</dbReference>
<organism evidence="4 5">
    <name type="scientific">Callorhinchus milii</name>
    <name type="common">Ghost shark</name>
    <dbReference type="NCBI Taxonomy" id="7868"/>
    <lineage>
        <taxon>Eukaryota</taxon>
        <taxon>Metazoa</taxon>
        <taxon>Chordata</taxon>
        <taxon>Craniata</taxon>
        <taxon>Vertebrata</taxon>
        <taxon>Chondrichthyes</taxon>
        <taxon>Holocephali</taxon>
        <taxon>Chimaeriformes</taxon>
        <taxon>Callorhinchidae</taxon>
        <taxon>Callorhinchus</taxon>
    </lineage>
</organism>
<reference evidence="4" key="4">
    <citation type="submission" date="2025-08" db="UniProtKB">
        <authorList>
            <consortium name="Ensembl"/>
        </authorList>
    </citation>
    <scope>IDENTIFICATION</scope>
</reference>
<evidence type="ECO:0000313" key="5">
    <source>
        <dbReference type="Proteomes" id="UP000314986"/>
    </source>
</evidence>
<dbReference type="GO" id="GO:0009897">
    <property type="term" value="C:external side of plasma membrane"/>
    <property type="evidence" value="ECO:0007669"/>
    <property type="project" value="TreeGrafter"/>
</dbReference>
<dbReference type="Ensembl" id="ENSCMIT00000005964.1">
    <property type="protein sequence ID" value="ENSCMIP00000005770.1"/>
    <property type="gene ID" value="ENSCMIG00000003328.1"/>
</dbReference>
<dbReference type="InParanoid" id="A0A4W3GRX6"/>
<dbReference type="STRING" id="7868.ENSCMIP00000005770"/>
<proteinExistence type="inferred from homology"/>
<dbReference type="PANTHER" id="PTHR16675:SF235">
    <property type="entry name" value="SHKT DOMAIN-CONTAINING PROTEIN"/>
    <property type="match status" value="1"/>
</dbReference>
<keyword evidence="5" id="KW-1185">Reference proteome</keyword>
<dbReference type="InterPro" id="IPR037055">
    <property type="entry name" value="MHC_I-like_Ag-recog_sf"/>
</dbReference>
<dbReference type="GeneTree" id="ENSGT01120000271828"/>
<dbReference type="InterPro" id="IPR011161">
    <property type="entry name" value="MHC_I-like_Ag-recog"/>
</dbReference>
<dbReference type="GO" id="GO:0006955">
    <property type="term" value="P:immune response"/>
    <property type="evidence" value="ECO:0007669"/>
    <property type="project" value="TreeGrafter"/>
</dbReference>
<reference evidence="5" key="3">
    <citation type="journal article" date="2014" name="Nature">
        <title>Elephant shark genome provides unique insights into gnathostome evolution.</title>
        <authorList>
            <consortium name="International Elephant Shark Genome Sequencing Consortium"/>
            <person name="Venkatesh B."/>
            <person name="Lee A.P."/>
            <person name="Ravi V."/>
            <person name="Maurya A.K."/>
            <person name="Lian M.M."/>
            <person name="Swann J.B."/>
            <person name="Ohta Y."/>
            <person name="Flajnik M.F."/>
            <person name="Sutoh Y."/>
            <person name="Kasahara M."/>
            <person name="Hoon S."/>
            <person name="Gangu V."/>
            <person name="Roy S.W."/>
            <person name="Irimia M."/>
            <person name="Korzh V."/>
            <person name="Kondrychyn I."/>
            <person name="Lim Z.W."/>
            <person name="Tay B.H."/>
            <person name="Tohari S."/>
            <person name="Kong K.W."/>
            <person name="Ho S."/>
            <person name="Lorente-Galdos B."/>
            <person name="Quilez J."/>
            <person name="Marques-Bonet T."/>
            <person name="Raney B.J."/>
            <person name="Ingham P.W."/>
            <person name="Tay A."/>
            <person name="Hillier L.W."/>
            <person name="Minx P."/>
            <person name="Boehm T."/>
            <person name="Wilson R.K."/>
            <person name="Brenner S."/>
            <person name="Warren W.C."/>
        </authorList>
    </citation>
    <scope>NUCLEOTIDE SEQUENCE [LARGE SCALE GENOMIC DNA]</scope>
</reference>
<dbReference type="Gene3D" id="3.30.500.10">
    <property type="entry name" value="MHC class I-like antigen recognition-like"/>
    <property type="match status" value="1"/>
</dbReference>
<accession>A0A4W3GRX6</accession>
<evidence type="ECO:0000259" key="3">
    <source>
        <dbReference type="Pfam" id="PF00129"/>
    </source>
</evidence>
<protein>
    <recommendedName>
        <fullName evidence="3">MHC class I-like antigen recognition-like domain-containing protein</fullName>
    </recommendedName>
</protein>
<dbReference type="InterPro" id="IPR011162">
    <property type="entry name" value="MHC_I/II-like_Ag-recog"/>
</dbReference>
<dbReference type="PRINTS" id="PR01638">
    <property type="entry name" value="MHCCLASSI"/>
</dbReference>